<evidence type="ECO:0000313" key="2">
    <source>
        <dbReference type="Proteomes" id="UP000439752"/>
    </source>
</evidence>
<name>A0A653IDZ1_9BACL</name>
<sequence length="58" mass="6569">MASHSSKSLFSFAVTLYTSEVVNLTKPKNYLISGGTYEWQLKFVLSAWAQTNHLSTVW</sequence>
<evidence type="ECO:0000313" key="1">
    <source>
        <dbReference type="EMBL" id="VWX37385.1"/>
    </source>
</evidence>
<gene>
    <name evidence="1" type="ORF">EXIGUO9Y_300005</name>
</gene>
<dbReference type="Proteomes" id="UP000439752">
    <property type="component" value="Unassembled WGS sequence"/>
</dbReference>
<proteinExistence type="predicted"/>
<dbReference type="AlphaFoldDB" id="A0A653IDZ1"/>
<protein>
    <submittedName>
        <fullName evidence="1">Uncharacterized protein</fullName>
    </submittedName>
</protein>
<reference evidence="1 2" key="1">
    <citation type="submission" date="2019-10" db="EMBL/GenBank/DDBJ databases">
        <authorList>
            <person name="Karimi E."/>
        </authorList>
    </citation>
    <scope>NUCLEOTIDE SEQUENCE [LARGE SCALE GENOMIC DNA]</scope>
    <source>
        <strain evidence="1">Exiguobacterium sp. 9Y</strain>
    </source>
</reference>
<organism evidence="1 2">
    <name type="scientific">Exiguobacterium oxidotolerans</name>
    <dbReference type="NCBI Taxonomy" id="223958"/>
    <lineage>
        <taxon>Bacteria</taxon>
        <taxon>Bacillati</taxon>
        <taxon>Bacillota</taxon>
        <taxon>Bacilli</taxon>
        <taxon>Bacillales</taxon>
        <taxon>Bacillales Family XII. Incertae Sedis</taxon>
        <taxon>Exiguobacterium</taxon>
    </lineage>
</organism>
<dbReference type="EMBL" id="CABWKQ010000024">
    <property type="protein sequence ID" value="VWX37385.1"/>
    <property type="molecule type" value="Genomic_DNA"/>
</dbReference>
<keyword evidence="2" id="KW-1185">Reference proteome</keyword>
<accession>A0A653IDZ1</accession>